<dbReference type="PANTHER" id="PTHR47256:SF1">
    <property type="entry name" value="ZN(II)2CYS6 TRANSCRIPTION FACTOR (EUROFUNG)"/>
    <property type="match status" value="1"/>
</dbReference>
<dbReference type="InterPro" id="IPR053187">
    <property type="entry name" value="Notoamide_regulator"/>
</dbReference>
<organism evidence="3 4">
    <name type="scientific">Curvularia kusanoi</name>
    <name type="common">Cochliobolus kusanoi</name>
    <dbReference type="NCBI Taxonomy" id="90978"/>
    <lineage>
        <taxon>Eukaryota</taxon>
        <taxon>Fungi</taxon>
        <taxon>Dikarya</taxon>
        <taxon>Ascomycota</taxon>
        <taxon>Pezizomycotina</taxon>
        <taxon>Dothideomycetes</taxon>
        <taxon>Pleosporomycetidae</taxon>
        <taxon>Pleosporales</taxon>
        <taxon>Pleosporineae</taxon>
        <taxon>Pleosporaceae</taxon>
        <taxon>Curvularia</taxon>
    </lineage>
</organism>
<dbReference type="PANTHER" id="PTHR47256">
    <property type="entry name" value="ZN(II)2CYS6 TRANSCRIPTION FACTOR (EUROFUNG)-RELATED"/>
    <property type="match status" value="1"/>
</dbReference>
<gene>
    <name evidence="3" type="ORF">E8E13_006619</name>
</gene>
<dbReference type="GO" id="GO:0006351">
    <property type="term" value="P:DNA-templated transcription"/>
    <property type="evidence" value="ECO:0007669"/>
    <property type="project" value="InterPro"/>
</dbReference>
<dbReference type="AlphaFoldDB" id="A0A9P4TGW4"/>
<dbReference type="OrthoDB" id="426882at2759"/>
<dbReference type="CDD" id="cd12148">
    <property type="entry name" value="fungal_TF_MHR"/>
    <property type="match status" value="1"/>
</dbReference>
<dbReference type="EMBL" id="SWKU01000009">
    <property type="protein sequence ID" value="KAF3003580.1"/>
    <property type="molecule type" value="Genomic_DNA"/>
</dbReference>
<dbReference type="Pfam" id="PF04082">
    <property type="entry name" value="Fungal_trans"/>
    <property type="match status" value="1"/>
</dbReference>
<sequence>MPTESRQGKERAQVSDELIKLMKSSSDEDAINILRRVRAGADPETVVRQVRDGNLLMQLSLVPETRRQYDLPYKADMPALLLTPDNLYVPSAILKGKAILEDTGQNPSFTKPYHAAIVSDALIDRVTISKWTTVIASDKLLRQLLRSFFQFAYAEWFPFHKDLFLSDMVTGRTEFCSPLLVNAVLANACYSFPSIAERARYWLPDNLTYRFTAEAKRLWDIEITSGRKRITTVQASQILSVIMDFDGIKSLGRVYTEQGLAMARGLGLFEASPSQVRDNMGKTRIWTAWSLYSWHSMISYYFHALPLITNPPAEPLPDDPEWYGDLYIQFPPNEMLISTHLGASFRAKCQLRAIKNAIAVQAFSHTKPDTEPWLKYAEAESFCFQLDIWRQSLPEKLWPSRIVFPKDLGTHMEYLNVITDLLRPNLSGHMDLVAGLENSPEESAKHSPVSRLLSADRHKETLLRTYYLRHNFETFDPMLVNFIIERLGACMAALNTDDTSTLRRHLPDQGTLRSTLVLCVTGLRSQAKNYHVCNLAYLGIQSQMRPEDLQLLLTYVKPPSAQDMPPLDPDSVTNWPLPIISMNEDVSKAALNNMVKGYEDFGG</sequence>
<accession>A0A9P4TGW4</accession>
<comment type="caution">
    <text evidence="3">The sequence shown here is derived from an EMBL/GenBank/DDBJ whole genome shotgun (WGS) entry which is preliminary data.</text>
</comment>
<proteinExistence type="predicted"/>
<dbReference type="Proteomes" id="UP000801428">
    <property type="component" value="Unassembled WGS sequence"/>
</dbReference>
<name>A0A9P4TGW4_CURKU</name>
<evidence type="ECO:0000256" key="1">
    <source>
        <dbReference type="ARBA" id="ARBA00023242"/>
    </source>
</evidence>
<evidence type="ECO:0000313" key="4">
    <source>
        <dbReference type="Proteomes" id="UP000801428"/>
    </source>
</evidence>
<feature type="domain" description="Xylanolytic transcriptional activator regulatory" evidence="2">
    <location>
        <begin position="145"/>
        <end position="308"/>
    </location>
</feature>
<protein>
    <recommendedName>
        <fullName evidence="2">Xylanolytic transcriptional activator regulatory domain-containing protein</fullName>
    </recommendedName>
</protein>
<reference evidence="3" key="1">
    <citation type="submission" date="2019-04" db="EMBL/GenBank/DDBJ databases">
        <title>Sequencing of skin fungus with MAO and IRED activity.</title>
        <authorList>
            <person name="Marsaioli A.J."/>
            <person name="Bonatto J.M.C."/>
            <person name="Reis Junior O."/>
        </authorList>
    </citation>
    <scope>NUCLEOTIDE SEQUENCE</scope>
    <source>
        <strain evidence="3">30M1</strain>
    </source>
</reference>
<dbReference type="GO" id="GO:0008270">
    <property type="term" value="F:zinc ion binding"/>
    <property type="evidence" value="ECO:0007669"/>
    <property type="project" value="InterPro"/>
</dbReference>
<evidence type="ECO:0000259" key="2">
    <source>
        <dbReference type="Pfam" id="PF04082"/>
    </source>
</evidence>
<dbReference type="GO" id="GO:0003677">
    <property type="term" value="F:DNA binding"/>
    <property type="evidence" value="ECO:0007669"/>
    <property type="project" value="InterPro"/>
</dbReference>
<dbReference type="InterPro" id="IPR007219">
    <property type="entry name" value="XnlR_reg_dom"/>
</dbReference>
<keyword evidence="1" id="KW-0539">Nucleus</keyword>
<keyword evidence="4" id="KW-1185">Reference proteome</keyword>
<evidence type="ECO:0000313" key="3">
    <source>
        <dbReference type="EMBL" id="KAF3003580.1"/>
    </source>
</evidence>